<dbReference type="GO" id="GO:0051015">
    <property type="term" value="F:actin filament binding"/>
    <property type="evidence" value="ECO:0007669"/>
    <property type="project" value="InterPro"/>
</dbReference>
<dbReference type="PROSITE" id="PS50106">
    <property type="entry name" value="PDZ"/>
    <property type="match status" value="1"/>
</dbReference>
<gene>
    <name evidence="2" type="ORF">Z043_121702</name>
</gene>
<name>A0A0P7Y3S7_SCLFO</name>
<dbReference type="PANTHER" id="PTHR15012">
    <property type="entry name" value="APICAL PROTEIN/SHROOM-RELATED"/>
    <property type="match status" value="1"/>
</dbReference>
<evidence type="ECO:0000313" key="3">
    <source>
        <dbReference type="Proteomes" id="UP000034805"/>
    </source>
</evidence>
<evidence type="ECO:0000259" key="1">
    <source>
        <dbReference type="PROSITE" id="PS50106"/>
    </source>
</evidence>
<dbReference type="GO" id="GO:0005912">
    <property type="term" value="C:adherens junction"/>
    <property type="evidence" value="ECO:0007669"/>
    <property type="project" value="TreeGrafter"/>
</dbReference>
<dbReference type="EMBL" id="JARO02010903">
    <property type="protein sequence ID" value="KPP60309.1"/>
    <property type="molecule type" value="Genomic_DNA"/>
</dbReference>
<dbReference type="InterPro" id="IPR001478">
    <property type="entry name" value="PDZ"/>
</dbReference>
<dbReference type="PANTHER" id="PTHR15012:SF35">
    <property type="entry name" value="PROTEIN SHROOM4"/>
    <property type="match status" value="1"/>
</dbReference>
<dbReference type="SUPFAM" id="SSF50156">
    <property type="entry name" value="PDZ domain-like"/>
    <property type="match status" value="1"/>
</dbReference>
<dbReference type="GO" id="GO:0043296">
    <property type="term" value="C:apical junction complex"/>
    <property type="evidence" value="ECO:0007669"/>
    <property type="project" value="TreeGrafter"/>
</dbReference>
<dbReference type="InterPro" id="IPR036034">
    <property type="entry name" value="PDZ_sf"/>
</dbReference>
<feature type="domain" description="PDZ" evidence="1">
    <location>
        <begin position="48"/>
        <end position="100"/>
    </location>
</feature>
<protein>
    <recommendedName>
        <fullName evidence="1">PDZ domain-containing protein</fullName>
    </recommendedName>
</protein>
<dbReference type="GO" id="GO:0016324">
    <property type="term" value="C:apical plasma membrane"/>
    <property type="evidence" value="ECO:0007669"/>
    <property type="project" value="TreeGrafter"/>
</dbReference>
<sequence>MKYHSTAGISYRFSYYNEGLLALPTWPSTCCDQRHAEGQKKAQFFIMIEEDGKAAQSKKLRVGDELISINGSALYGSRQEALILIKSSYRILKMVVRRYCSTFPPLPPPTFPFSHTWSMLVCLAFACHLHSVDKICCADGDAGTGALPHIACLLAGIDHFTSEVYICTLHAVLY</sequence>
<dbReference type="AlphaFoldDB" id="A0A0P7Y3S7"/>
<dbReference type="GO" id="GO:0030864">
    <property type="term" value="C:cortical actin cytoskeleton"/>
    <property type="evidence" value="ECO:0007669"/>
    <property type="project" value="TreeGrafter"/>
</dbReference>
<accession>A0A0P7Y3S7</accession>
<dbReference type="Gene3D" id="2.30.42.10">
    <property type="match status" value="1"/>
</dbReference>
<reference evidence="2 3" key="1">
    <citation type="submission" date="2015-08" db="EMBL/GenBank/DDBJ databases">
        <title>The genome of the Asian arowana (Scleropages formosus).</title>
        <authorList>
            <person name="Tan M.H."/>
            <person name="Gan H.M."/>
            <person name="Croft L.J."/>
            <person name="Austin C.M."/>
        </authorList>
    </citation>
    <scope>NUCLEOTIDE SEQUENCE [LARGE SCALE GENOMIC DNA]</scope>
    <source>
        <strain evidence="2">Aro1</strain>
    </source>
</reference>
<evidence type="ECO:0000313" key="2">
    <source>
        <dbReference type="EMBL" id="KPP60309.1"/>
    </source>
</evidence>
<dbReference type="InterPro" id="IPR027685">
    <property type="entry name" value="Shroom_fam"/>
</dbReference>
<dbReference type="GO" id="GO:0007015">
    <property type="term" value="P:actin filament organization"/>
    <property type="evidence" value="ECO:0007669"/>
    <property type="project" value="TreeGrafter"/>
</dbReference>
<dbReference type="Proteomes" id="UP000034805">
    <property type="component" value="Unassembled WGS sequence"/>
</dbReference>
<proteinExistence type="predicted"/>
<comment type="caution">
    <text evidence="2">The sequence shown here is derived from an EMBL/GenBank/DDBJ whole genome shotgun (WGS) entry which is preliminary data.</text>
</comment>
<organism evidence="2 3">
    <name type="scientific">Scleropages formosus</name>
    <name type="common">Asian bonytongue</name>
    <name type="synonym">Osteoglossum formosum</name>
    <dbReference type="NCBI Taxonomy" id="113540"/>
    <lineage>
        <taxon>Eukaryota</taxon>
        <taxon>Metazoa</taxon>
        <taxon>Chordata</taxon>
        <taxon>Craniata</taxon>
        <taxon>Vertebrata</taxon>
        <taxon>Euteleostomi</taxon>
        <taxon>Actinopterygii</taxon>
        <taxon>Neopterygii</taxon>
        <taxon>Teleostei</taxon>
        <taxon>Osteoglossocephala</taxon>
        <taxon>Osteoglossomorpha</taxon>
        <taxon>Osteoglossiformes</taxon>
        <taxon>Osteoglossidae</taxon>
        <taxon>Scleropages</taxon>
    </lineage>
</organism>